<reference evidence="4" key="1">
    <citation type="submission" date="2022-05" db="EMBL/GenBank/DDBJ databases">
        <title>The Musa troglodytarum L. genome provides insights into the mechanism of non-climacteric behaviour and enrichment of carotenoids.</title>
        <authorList>
            <person name="Wang J."/>
        </authorList>
    </citation>
    <scope>NUCLEOTIDE SEQUENCE</scope>
    <source>
        <tissue evidence="4">Leaf</tissue>
    </source>
</reference>
<dbReference type="Proteomes" id="UP001055439">
    <property type="component" value="Chromosome 1"/>
</dbReference>
<keyword evidence="2" id="KW-0342">GTP-binding</keyword>
<dbReference type="InterPro" id="IPR045058">
    <property type="entry name" value="GIMA/IAN/Toc"/>
</dbReference>
<dbReference type="InterPro" id="IPR006703">
    <property type="entry name" value="G_AIG1"/>
</dbReference>
<dbReference type="EMBL" id="CP097502">
    <property type="protein sequence ID" value="URD74085.1"/>
    <property type="molecule type" value="Genomic_DNA"/>
</dbReference>
<dbReference type="AlphaFoldDB" id="A0A9E7JAL2"/>
<gene>
    <name evidence="4" type="ORF">MUK42_09202</name>
</gene>
<protein>
    <submittedName>
        <fullName evidence="4">Translocase of chloroplast 34</fullName>
    </submittedName>
</protein>
<dbReference type="PANTHER" id="PTHR10903:SF149">
    <property type="entry name" value="TRANSLOCASE OF CHLOROPLAST 33, CHLOROPLASTIC"/>
    <property type="match status" value="1"/>
</dbReference>
<organism evidence="4 5">
    <name type="scientific">Musa troglodytarum</name>
    <name type="common">fe'i banana</name>
    <dbReference type="NCBI Taxonomy" id="320322"/>
    <lineage>
        <taxon>Eukaryota</taxon>
        <taxon>Viridiplantae</taxon>
        <taxon>Streptophyta</taxon>
        <taxon>Embryophyta</taxon>
        <taxon>Tracheophyta</taxon>
        <taxon>Spermatophyta</taxon>
        <taxon>Magnoliopsida</taxon>
        <taxon>Liliopsida</taxon>
        <taxon>Zingiberales</taxon>
        <taxon>Musaceae</taxon>
        <taxon>Musa</taxon>
    </lineage>
</organism>
<dbReference type="SUPFAM" id="SSF52540">
    <property type="entry name" value="P-loop containing nucleoside triphosphate hydrolases"/>
    <property type="match status" value="1"/>
</dbReference>
<sequence length="268" mass="30435">MATKIAREWSGIQQFPFATQNKLHELLGKLKQENVSTLTILVMGMAGVGKSSTVNSILGEKVATVSAFQSEGLRSTMCFCTRAGFTLNIIDTPGFVEGGYVIEQSLEILKRFLLNKTIDILLYVDWLDAYVVDNLERQGHFSIAFSCVLELRSRSFRNLQFLWFWLKIKGGARPLKMGKMCSDFEVITTVVANVSKPILADQNLIEGRNRNDRGKFFISLILAFQDYFVVVKGYCQKELLVQLYSFIFSNTSVCRKTLQAVFLYLFYC</sequence>
<feature type="domain" description="AIG1-type G" evidence="3">
    <location>
        <begin position="38"/>
        <end position="136"/>
    </location>
</feature>
<dbReference type="PANTHER" id="PTHR10903">
    <property type="entry name" value="GTPASE, IMAP FAMILY MEMBER-RELATED"/>
    <property type="match status" value="1"/>
</dbReference>
<dbReference type="Gene3D" id="3.40.50.300">
    <property type="entry name" value="P-loop containing nucleotide triphosphate hydrolases"/>
    <property type="match status" value="1"/>
</dbReference>
<dbReference type="OrthoDB" id="8954335at2759"/>
<name>A0A9E7JAL2_9LILI</name>
<accession>A0A9E7JAL2</accession>
<dbReference type="Pfam" id="PF04548">
    <property type="entry name" value="AIG1"/>
    <property type="match status" value="1"/>
</dbReference>
<keyword evidence="1" id="KW-0547">Nucleotide-binding</keyword>
<dbReference type="GO" id="GO:0005525">
    <property type="term" value="F:GTP binding"/>
    <property type="evidence" value="ECO:0007669"/>
    <property type="project" value="UniProtKB-KW"/>
</dbReference>
<evidence type="ECO:0000313" key="5">
    <source>
        <dbReference type="Proteomes" id="UP001055439"/>
    </source>
</evidence>
<evidence type="ECO:0000256" key="1">
    <source>
        <dbReference type="ARBA" id="ARBA00022741"/>
    </source>
</evidence>
<evidence type="ECO:0000259" key="3">
    <source>
        <dbReference type="Pfam" id="PF04548"/>
    </source>
</evidence>
<evidence type="ECO:0000256" key="2">
    <source>
        <dbReference type="ARBA" id="ARBA00023134"/>
    </source>
</evidence>
<proteinExistence type="predicted"/>
<dbReference type="InterPro" id="IPR027417">
    <property type="entry name" value="P-loop_NTPase"/>
</dbReference>
<keyword evidence="5" id="KW-1185">Reference proteome</keyword>
<evidence type="ECO:0000313" key="4">
    <source>
        <dbReference type="EMBL" id="URD74085.1"/>
    </source>
</evidence>